<dbReference type="AlphaFoldDB" id="A0A0F9F1Q4"/>
<comment type="caution">
    <text evidence="1">The sequence shown here is derived from an EMBL/GenBank/DDBJ whole genome shotgun (WGS) entry which is preliminary data.</text>
</comment>
<reference evidence="1" key="1">
    <citation type="journal article" date="2015" name="Nature">
        <title>Complex archaea that bridge the gap between prokaryotes and eukaryotes.</title>
        <authorList>
            <person name="Spang A."/>
            <person name="Saw J.H."/>
            <person name="Jorgensen S.L."/>
            <person name="Zaremba-Niedzwiedzka K."/>
            <person name="Martijn J."/>
            <person name="Lind A.E."/>
            <person name="van Eijk R."/>
            <person name="Schleper C."/>
            <person name="Guy L."/>
            <person name="Ettema T.J."/>
        </authorList>
    </citation>
    <scope>NUCLEOTIDE SEQUENCE</scope>
</reference>
<feature type="non-terminal residue" evidence="1">
    <location>
        <position position="208"/>
    </location>
</feature>
<organism evidence="1">
    <name type="scientific">marine sediment metagenome</name>
    <dbReference type="NCBI Taxonomy" id="412755"/>
    <lineage>
        <taxon>unclassified sequences</taxon>
        <taxon>metagenomes</taxon>
        <taxon>ecological metagenomes</taxon>
    </lineage>
</organism>
<sequence length="208" mass="24426">MLNLAEQIIPKKLSKKQALIINEIADKLPIYLLEGNLTSFTDGFDPDLNIYNIEKLLRIHFILTEKTSEGGLGVVDFIRNLALKLRRIKAIANPRKNVFDGEIKGRVNWRHTIKLRNNYSPTGDTLFVCEMRERTYDIPENLVLKKILQIIYNIIFEDLGKLIEKKKKNKWFKSWSGIDHRKLTLAEELYQIFHKNIHLKRISLEDIK</sequence>
<proteinExistence type="predicted"/>
<protein>
    <submittedName>
        <fullName evidence="1">Uncharacterized protein</fullName>
    </submittedName>
</protein>
<dbReference type="EMBL" id="LAZR01025280">
    <property type="protein sequence ID" value="KKL72416.1"/>
    <property type="molecule type" value="Genomic_DNA"/>
</dbReference>
<accession>A0A0F9F1Q4</accession>
<name>A0A0F9F1Q4_9ZZZZ</name>
<gene>
    <name evidence="1" type="ORF">LCGC14_2085120</name>
</gene>
<evidence type="ECO:0000313" key="1">
    <source>
        <dbReference type="EMBL" id="KKL72416.1"/>
    </source>
</evidence>